<dbReference type="Proteomes" id="UP001320706">
    <property type="component" value="Unassembled WGS sequence"/>
</dbReference>
<proteinExistence type="predicted"/>
<protein>
    <submittedName>
        <fullName evidence="1">tRNA A64-2'-O-ribosylphosphate transferase</fullName>
    </submittedName>
</protein>
<gene>
    <name evidence="1" type="primary">RIT1</name>
    <name evidence="1" type="ORF">M8818_002651</name>
</gene>
<evidence type="ECO:0000313" key="1">
    <source>
        <dbReference type="EMBL" id="KAK8213352.1"/>
    </source>
</evidence>
<keyword evidence="1" id="KW-0808">Transferase</keyword>
<accession>A0ACC3SHC8</accession>
<comment type="caution">
    <text evidence="1">The sequence shown here is derived from an EMBL/GenBank/DDBJ whole genome shotgun (WGS) entry which is preliminary data.</text>
</comment>
<sequence length="516" mass="55556">MAMFGENRSWSVYRHAGSGVLCRIYICVSEGSLPPEVGCGAAPKTPQGSVRGQPFPITNPNPTDSLAISTAKLQLHTKQPLRPASPGNLHRKWISVPWPMTAPLSVSDLIFSSAATDFNRVLGELKRSTLTLGNRLRSIQHDAAFVATVSAAYGLPLVANERCGSWYIAPERKAQSAYFKSTDGHIHQWSFSLRRLNLQVLETVVMHGGCVIVDSTRRGKAMPDALSKTVPIWTAVLNRYLFPHDTACHELRTPGISVTASEHSQIETRIDGFVEQLKSLNLDLTDLRGKLTKPLRPLWVTQESQLPLSPPTFSDCHPIILCTASRRVPGGEASEGGYIQGAGDDSESWAHGLTAPLFWQHKDELLATSEAEIPDLIKALIDRRADSGPAAATLIKPTTQLYIGTLEAADEAPAGFRAIVTCGAKSAMVDSSGGARHLHVACAPGKVGSRQLRNELAKVQSFVASVLRNNADADILVACSTGKDHSVGVALAILSTNHSHEAGDQAETQQNHGIYA</sequence>
<keyword evidence="2" id="KW-1185">Reference proteome</keyword>
<organism evidence="1 2">
    <name type="scientific">Zalaria obscura</name>
    <dbReference type="NCBI Taxonomy" id="2024903"/>
    <lineage>
        <taxon>Eukaryota</taxon>
        <taxon>Fungi</taxon>
        <taxon>Dikarya</taxon>
        <taxon>Ascomycota</taxon>
        <taxon>Pezizomycotina</taxon>
        <taxon>Dothideomycetes</taxon>
        <taxon>Dothideomycetidae</taxon>
        <taxon>Dothideales</taxon>
        <taxon>Zalariaceae</taxon>
        <taxon>Zalaria</taxon>
    </lineage>
</organism>
<evidence type="ECO:0000313" key="2">
    <source>
        <dbReference type="Proteomes" id="UP001320706"/>
    </source>
</evidence>
<name>A0ACC3SHC8_9PEZI</name>
<reference evidence="1" key="1">
    <citation type="submission" date="2024-02" db="EMBL/GenBank/DDBJ databases">
        <title>Metagenome Assembled Genome of Zalaria obscura JY119.</title>
        <authorList>
            <person name="Vighnesh L."/>
            <person name="Jagadeeshwari U."/>
            <person name="Venkata Ramana C."/>
            <person name="Sasikala C."/>
        </authorList>
    </citation>
    <scope>NUCLEOTIDE SEQUENCE</scope>
    <source>
        <strain evidence="1">JY119</strain>
    </source>
</reference>
<dbReference type="EMBL" id="JAMKPW020000011">
    <property type="protein sequence ID" value="KAK8213352.1"/>
    <property type="molecule type" value="Genomic_DNA"/>
</dbReference>